<protein>
    <submittedName>
        <fullName evidence="3">Uncharacterized protein</fullName>
    </submittedName>
</protein>
<feature type="chain" id="PRO_5030635726" evidence="1">
    <location>
        <begin position="28"/>
        <end position="271"/>
    </location>
</feature>
<evidence type="ECO:0000313" key="4">
    <source>
        <dbReference type="Proteomes" id="UP000517759"/>
    </source>
</evidence>
<sequence length="271" mass="29209">MLKTVRALLGGTAFLAMPLLCAGPVAAGDCTAQAVEVLKAGSSNGYAIFRQVKDKAFFRAWLDCSDAQYALATAVHESVHMITGDTDAYPLIGGGAVKRPRESSALFAPARIARQFQPSLFVDTYLRKDSASSATDFRYLLDELNAYTHDLDAAIALDRRRDPDVQLSHRDGLAALMSFVALYIEAAENDPAAWDGLTRPDTAAAILTLWGQAERTMASSCRIPDIGTEDKGFLTRLCAKKPQAALERLLGRAPVCPKACLSAVPRTTSRD</sequence>
<gene>
    <name evidence="2" type="ORF">GCM10007884_30380</name>
    <name evidence="3" type="ORF">GGR33_004128</name>
</gene>
<keyword evidence="1" id="KW-0732">Signal</keyword>
<dbReference type="EMBL" id="JACIDN010000008">
    <property type="protein sequence ID" value="MBB3904605.1"/>
    <property type="molecule type" value="Genomic_DNA"/>
</dbReference>
<reference evidence="2" key="4">
    <citation type="submission" date="2023-01" db="EMBL/GenBank/DDBJ databases">
        <title>Draft genome sequence of Methylobacterium brachythecii strain NBRC 107710.</title>
        <authorList>
            <person name="Sun Q."/>
            <person name="Mori K."/>
        </authorList>
    </citation>
    <scope>NUCLEOTIDE SEQUENCE</scope>
    <source>
        <strain evidence="2">NBRC 107710</strain>
    </source>
</reference>
<proteinExistence type="predicted"/>
<dbReference type="EMBL" id="BSPG01000017">
    <property type="protein sequence ID" value="GLS45049.1"/>
    <property type="molecule type" value="Genomic_DNA"/>
</dbReference>
<evidence type="ECO:0000256" key="1">
    <source>
        <dbReference type="SAM" id="SignalP"/>
    </source>
</evidence>
<accession>A0A7W6ANZ9</accession>
<evidence type="ECO:0000313" key="3">
    <source>
        <dbReference type="EMBL" id="MBB3904605.1"/>
    </source>
</evidence>
<evidence type="ECO:0000313" key="2">
    <source>
        <dbReference type="EMBL" id="GLS45049.1"/>
    </source>
</evidence>
<evidence type="ECO:0000313" key="5">
    <source>
        <dbReference type="Proteomes" id="UP001156881"/>
    </source>
</evidence>
<dbReference type="AlphaFoldDB" id="A0A7W6ANZ9"/>
<dbReference type="RefSeq" id="WP_183508608.1">
    <property type="nucleotide sequence ID" value="NZ_BSPG01000017.1"/>
</dbReference>
<feature type="signal peptide" evidence="1">
    <location>
        <begin position="1"/>
        <end position="27"/>
    </location>
</feature>
<reference evidence="3 4" key="3">
    <citation type="submission" date="2020-08" db="EMBL/GenBank/DDBJ databases">
        <title>Genomic Encyclopedia of Type Strains, Phase IV (KMG-IV): sequencing the most valuable type-strain genomes for metagenomic binning, comparative biology and taxonomic classification.</title>
        <authorList>
            <person name="Goeker M."/>
        </authorList>
    </citation>
    <scope>NUCLEOTIDE SEQUENCE [LARGE SCALE GENOMIC DNA]</scope>
    <source>
        <strain evidence="3 4">DSM 24105</strain>
    </source>
</reference>
<dbReference type="Proteomes" id="UP000517759">
    <property type="component" value="Unassembled WGS sequence"/>
</dbReference>
<name>A0A7W6ANZ9_9HYPH</name>
<organism evidence="3 4">
    <name type="scientific">Methylobacterium brachythecii</name>
    <dbReference type="NCBI Taxonomy" id="1176177"/>
    <lineage>
        <taxon>Bacteria</taxon>
        <taxon>Pseudomonadati</taxon>
        <taxon>Pseudomonadota</taxon>
        <taxon>Alphaproteobacteria</taxon>
        <taxon>Hyphomicrobiales</taxon>
        <taxon>Methylobacteriaceae</taxon>
        <taxon>Methylobacterium</taxon>
    </lineage>
</organism>
<reference evidence="5" key="2">
    <citation type="journal article" date="2019" name="Int. J. Syst. Evol. Microbiol.">
        <title>The Global Catalogue of Microorganisms (GCM) 10K type strain sequencing project: providing services to taxonomists for standard genome sequencing and annotation.</title>
        <authorList>
            <consortium name="The Broad Institute Genomics Platform"/>
            <consortium name="The Broad Institute Genome Sequencing Center for Infectious Disease"/>
            <person name="Wu L."/>
            <person name="Ma J."/>
        </authorList>
    </citation>
    <scope>NUCLEOTIDE SEQUENCE [LARGE SCALE GENOMIC DNA]</scope>
    <source>
        <strain evidence="5">NBRC 107710</strain>
    </source>
</reference>
<reference evidence="2" key="1">
    <citation type="journal article" date="2014" name="Int. J. Syst. Evol. Microbiol.">
        <title>Complete genome of a new Firmicutes species belonging to the dominant human colonic microbiota ('Ruminococcus bicirculans') reveals two chromosomes and a selective capacity to utilize plant glucans.</title>
        <authorList>
            <consortium name="NISC Comparative Sequencing Program"/>
            <person name="Wegmann U."/>
            <person name="Louis P."/>
            <person name="Goesmann A."/>
            <person name="Henrissat B."/>
            <person name="Duncan S.H."/>
            <person name="Flint H.J."/>
        </authorList>
    </citation>
    <scope>NUCLEOTIDE SEQUENCE</scope>
    <source>
        <strain evidence="2">NBRC 107710</strain>
    </source>
</reference>
<dbReference type="Proteomes" id="UP001156881">
    <property type="component" value="Unassembled WGS sequence"/>
</dbReference>
<comment type="caution">
    <text evidence="3">The sequence shown here is derived from an EMBL/GenBank/DDBJ whole genome shotgun (WGS) entry which is preliminary data.</text>
</comment>
<keyword evidence="5" id="KW-1185">Reference proteome</keyword>